<dbReference type="Gene3D" id="1.10.30.50">
    <property type="match status" value="1"/>
</dbReference>
<feature type="domain" description="HNH nuclease" evidence="2">
    <location>
        <begin position="690"/>
        <end position="742"/>
    </location>
</feature>
<protein>
    <submittedName>
        <fullName evidence="3">DUF222 domain-containing protein</fullName>
    </submittedName>
</protein>
<feature type="region of interest" description="Disordered" evidence="1">
    <location>
        <begin position="273"/>
        <end position="533"/>
    </location>
</feature>
<feature type="region of interest" description="Disordered" evidence="1">
    <location>
        <begin position="665"/>
        <end position="689"/>
    </location>
</feature>
<gene>
    <name evidence="3" type="ORF">WCD41_23880</name>
</gene>
<sequence>MSIDPGTRCGLAARLAGRAPDAALVVELDEVDPTTLAGEDLAAYVRARFALHNRAEAHLLAGMRELGRAQDGHTTRLGSSDEFSGDEVAMLLGHSRTMTTRRLDLADDLHVRLPQLGAALWAGWLDEPKVRAISETVADLSDDHANHAVAVVLPEAAELPIMGLRERVTEIVLDLDPDWAERRRRRAEARARVILTANPSGTATLSFVDAPAPQGINSQARLDGLVVALRQLGVRTTPDALRSHLGMRILDGSTEGMTDRDLVLLLAAEYHATNNPDDHDNRPDTPDNGRDDNGPDDGPDDDGPDDDGPDSDGPSDDGPHVGPDDGPDDGPDVGPDDGPGDGPGEDSLEDDGPDEGPADDGPDDDGPDDDGPDDDGPDDDGPNDDGPDDDGPDDEGPSNGGGRGDSGSGDTGSGDSGPGDSGPGDSGRGDSGPGDSGPGDTGPGDTGPGDTGPGDGGPGHGGPGEDPTEEDPVEEDSAEGSSAVVPAPRRPAEQGALDLPGLPGLPSLPDPPEDGTDPVPDREAGSAGADGRRVGRLRRGVVEVRLRLSTALGLDRHPGAVPGFGTVTAPTARQLVGERHHGEWRAVLTDPEGHLEHVLLARHRPARRPRPASPCGPDRARGQPSGAIVELQVPTTLLAALDPDDHPSWAPLLRELQHRVTDLRADGKLGRPPDADSGPDTWRRRRAGAEAERWVRARDRCCVAPACRRTAHGAEIDHTREHAAGGPTVTSNLGAWCAHHHRAKHHARWRVRQPRPGWFTIRTRAGVTHTTRPKKILTALPGPRYAATPRPIPEEHWPDPAPGEEPGTGPAWRDHLAATFTGRHPEKEKEKTPKAPPPLDPDDPPPF</sequence>
<dbReference type="Pfam" id="PF02720">
    <property type="entry name" value="DUF222"/>
    <property type="match status" value="1"/>
</dbReference>
<feature type="compositionally biased region" description="Acidic residues" evidence="1">
    <location>
        <begin position="466"/>
        <end position="478"/>
    </location>
</feature>
<feature type="compositionally biased region" description="Gly residues" evidence="1">
    <location>
        <begin position="398"/>
        <end position="464"/>
    </location>
</feature>
<dbReference type="Proteomes" id="UP001370100">
    <property type="component" value="Unassembled WGS sequence"/>
</dbReference>
<reference evidence="3 4" key="1">
    <citation type="submission" date="2024-03" db="EMBL/GenBank/DDBJ databases">
        <title>Actinomycetospora sp. OC33-EN06, a novel actinomycete isolated from wild orchid (Aerides multiflora).</title>
        <authorList>
            <person name="Suriyachadkun C."/>
        </authorList>
    </citation>
    <scope>NUCLEOTIDE SEQUENCE [LARGE SCALE GENOMIC DNA]</scope>
    <source>
        <strain evidence="3 4">OC33-EN06</strain>
    </source>
</reference>
<keyword evidence="4" id="KW-1185">Reference proteome</keyword>
<accession>A0ABU8NAW1</accession>
<feature type="compositionally biased region" description="Acidic residues" evidence="1">
    <location>
        <begin position="294"/>
        <end position="315"/>
    </location>
</feature>
<dbReference type="CDD" id="cd00085">
    <property type="entry name" value="HNHc"/>
    <property type="match status" value="1"/>
</dbReference>
<organism evidence="3 4">
    <name type="scientific">Actinomycetospora aeridis</name>
    <dbReference type="NCBI Taxonomy" id="3129231"/>
    <lineage>
        <taxon>Bacteria</taxon>
        <taxon>Bacillati</taxon>
        <taxon>Actinomycetota</taxon>
        <taxon>Actinomycetes</taxon>
        <taxon>Pseudonocardiales</taxon>
        <taxon>Pseudonocardiaceae</taxon>
        <taxon>Actinomycetospora</taxon>
    </lineage>
</organism>
<feature type="compositionally biased region" description="Basic and acidic residues" evidence="1">
    <location>
        <begin position="665"/>
        <end position="674"/>
    </location>
</feature>
<proteinExistence type="predicted"/>
<feature type="region of interest" description="Disordered" evidence="1">
    <location>
        <begin position="782"/>
        <end position="847"/>
    </location>
</feature>
<feature type="compositionally biased region" description="Acidic residues" evidence="1">
    <location>
        <begin position="325"/>
        <end position="396"/>
    </location>
</feature>
<evidence type="ECO:0000313" key="3">
    <source>
        <dbReference type="EMBL" id="MEJ2889521.1"/>
    </source>
</evidence>
<evidence type="ECO:0000256" key="1">
    <source>
        <dbReference type="SAM" id="MobiDB-lite"/>
    </source>
</evidence>
<evidence type="ECO:0000259" key="2">
    <source>
        <dbReference type="SMART" id="SM00507"/>
    </source>
</evidence>
<dbReference type="InterPro" id="IPR003615">
    <property type="entry name" value="HNH_nuc"/>
</dbReference>
<feature type="compositionally biased region" description="Low complexity" evidence="1">
    <location>
        <begin position="497"/>
        <end position="507"/>
    </location>
</feature>
<dbReference type="EMBL" id="JBBEGL010000007">
    <property type="protein sequence ID" value="MEJ2889521.1"/>
    <property type="molecule type" value="Genomic_DNA"/>
</dbReference>
<feature type="compositionally biased region" description="Basic and acidic residues" evidence="1">
    <location>
        <begin position="276"/>
        <end position="293"/>
    </location>
</feature>
<evidence type="ECO:0000313" key="4">
    <source>
        <dbReference type="Proteomes" id="UP001370100"/>
    </source>
</evidence>
<dbReference type="SMART" id="SM00507">
    <property type="entry name" value="HNHc"/>
    <property type="match status" value="1"/>
</dbReference>
<name>A0ABU8NAW1_9PSEU</name>
<feature type="region of interest" description="Disordered" evidence="1">
    <location>
        <begin position="604"/>
        <end position="623"/>
    </location>
</feature>
<dbReference type="RefSeq" id="WP_337717172.1">
    <property type="nucleotide sequence ID" value="NZ_JBBEGL010000007.1"/>
</dbReference>
<feature type="compositionally biased region" description="Basic and acidic residues" evidence="1">
    <location>
        <begin position="823"/>
        <end position="833"/>
    </location>
</feature>
<dbReference type="InterPro" id="IPR003870">
    <property type="entry name" value="DUF222"/>
</dbReference>
<comment type="caution">
    <text evidence="3">The sequence shown here is derived from an EMBL/GenBank/DDBJ whole genome shotgun (WGS) entry which is preliminary data.</text>
</comment>